<name>A0A9E7K1H6_9LILI</name>
<sequence>MPAVVEPGSVGSRVRLKEPTADSLAAEVTGNCDRGAAPGGLPMQRFEPREDPSFWKDHNRLLEETVKKKSKLHNAETRRRATERVLLLAIDNLDESEISVQKTMDFGKASKLLKSEEE</sequence>
<reference evidence="2" key="1">
    <citation type="submission" date="2022-05" db="EMBL/GenBank/DDBJ databases">
        <title>The Musa troglodytarum L. genome provides insights into the mechanism of non-climacteric behaviour and enrichment of carotenoids.</title>
        <authorList>
            <person name="Wang J."/>
        </authorList>
    </citation>
    <scope>NUCLEOTIDE SEQUENCE</scope>
    <source>
        <tissue evidence="2">Leaf</tissue>
    </source>
</reference>
<keyword evidence="3" id="KW-1185">Reference proteome</keyword>
<dbReference type="OrthoDB" id="10400000at2759"/>
<evidence type="ECO:0000256" key="1">
    <source>
        <dbReference type="SAM" id="MobiDB-lite"/>
    </source>
</evidence>
<feature type="region of interest" description="Disordered" evidence="1">
    <location>
        <begin position="1"/>
        <end position="54"/>
    </location>
</feature>
<dbReference type="AlphaFoldDB" id="A0A9E7K1H6"/>
<protein>
    <submittedName>
        <fullName evidence="2">Uncharacterized protein</fullName>
    </submittedName>
</protein>
<evidence type="ECO:0000313" key="3">
    <source>
        <dbReference type="Proteomes" id="UP001055439"/>
    </source>
</evidence>
<dbReference type="Proteomes" id="UP001055439">
    <property type="component" value="Chromosome 5"/>
</dbReference>
<organism evidence="2 3">
    <name type="scientific">Musa troglodytarum</name>
    <name type="common">fe'i banana</name>
    <dbReference type="NCBI Taxonomy" id="320322"/>
    <lineage>
        <taxon>Eukaryota</taxon>
        <taxon>Viridiplantae</taxon>
        <taxon>Streptophyta</taxon>
        <taxon>Embryophyta</taxon>
        <taxon>Tracheophyta</taxon>
        <taxon>Spermatophyta</taxon>
        <taxon>Magnoliopsida</taxon>
        <taxon>Liliopsida</taxon>
        <taxon>Zingiberales</taxon>
        <taxon>Musaceae</taxon>
        <taxon>Musa</taxon>
    </lineage>
</organism>
<proteinExistence type="predicted"/>
<dbReference type="EMBL" id="CP097507">
    <property type="protein sequence ID" value="URE02768.1"/>
    <property type="molecule type" value="Genomic_DNA"/>
</dbReference>
<evidence type="ECO:0000313" key="2">
    <source>
        <dbReference type="EMBL" id="URE02768.1"/>
    </source>
</evidence>
<gene>
    <name evidence="2" type="ORF">MUK42_37735</name>
</gene>
<accession>A0A9E7K1H6</accession>